<dbReference type="AlphaFoldDB" id="A0A240E0G7"/>
<sequence length="67" mass="7607">MNQAETFADIYADKSLRLLDIVYELHASDKGYPYQNLPFASYKDGKVILKDNLLTELQKNPDANLTA</sequence>
<name>A0A240E0G7_9BURK</name>
<dbReference type="OrthoDB" id="9134863at2"/>
<proteinExistence type="predicted"/>
<dbReference type="EMBL" id="OANS01000002">
    <property type="protein sequence ID" value="SNX28414.1"/>
    <property type="molecule type" value="Genomic_DNA"/>
</dbReference>
<dbReference type="Proteomes" id="UP000218069">
    <property type="component" value="Unassembled WGS sequence"/>
</dbReference>
<accession>A0A240E0G7</accession>
<evidence type="ECO:0000313" key="2">
    <source>
        <dbReference type="Proteomes" id="UP000218069"/>
    </source>
</evidence>
<organism evidence="1 2">
    <name type="scientific">Polynucleobacter meluiroseus</name>
    <dbReference type="NCBI Taxonomy" id="1938814"/>
    <lineage>
        <taxon>Bacteria</taxon>
        <taxon>Pseudomonadati</taxon>
        <taxon>Pseudomonadota</taxon>
        <taxon>Betaproteobacteria</taxon>
        <taxon>Burkholderiales</taxon>
        <taxon>Burkholderiaceae</taxon>
        <taxon>Polynucleobacter</taxon>
    </lineage>
</organism>
<reference evidence="2" key="1">
    <citation type="submission" date="2017-08" db="EMBL/GenBank/DDBJ databases">
        <authorList>
            <person name="Varghese N."/>
            <person name="Submissions S."/>
        </authorList>
    </citation>
    <scope>NUCLEOTIDE SEQUENCE [LARGE SCALE GENOMIC DNA]</scope>
    <source>
        <strain evidence="2">AP-Melu-1000-B4</strain>
    </source>
</reference>
<gene>
    <name evidence="1" type="ORF">SAMN06295945_0744</name>
</gene>
<dbReference type="RefSeq" id="WP_096672527.1">
    <property type="nucleotide sequence ID" value="NZ_OANS01000002.1"/>
</dbReference>
<evidence type="ECO:0000313" key="1">
    <source>
        <dbReference type="EMBL" id="SNX28414.1"/>
    </source>
</evidence>
<keyword evidence="2" id="KW-1185">Reference proteome</keyword>
<protein>
    <submittedName>
        <fullName evidence="1">Uncharacterized protein</fullName>
    </submittedName>
</protein>